<accession>A0A0L9VH00</accession>
<feature type="domain" description="Serine aminopeptidase S33" evidence="1">
    <location>
        <begin position="119"/>
        <end position="361"/>
    </location>
</feature>
<name>A0A0L9VH00_PHAAN</name>
<protein>
    <recommendedName>
        <fullName evidence="1">Serine aminopeptidase S33 domain-containing protein</fullName>
    </recommendedName>
</protein>
<sequence>MHVTLFFRNLSFTPSYYKFFLLFLLHIHYHNKRRGAMVGSKNQEIKYMSDDLQTIFLANLDEAPARRRAREAFKDIQLAIDHCLLRLPSDGVKTKEVYEVNSRGIKIFSKSWLPESSPLKAIICYCHGYADTCTFYFEGVARKLASSGYGVFALDYPGFGLSDGLHGYIPSFENLVNDVIEHFSKIKEQNKYQDVPSFLLGESMGGAIALNIHFKQPTAWNGAALIAPLCKFAEDMIPHWLVKQILIGVAKVLPKTKLVPQKEEVKDNIFRDLNKRKLAPYNVLLYKDKPRLGTALELLKATQELEQRLEEVSLPLLIMHGEADIITDPSASKALYEKAKVKDKKLCLYKDAFHTLLEGEPDETIFHVLGDIIAWLDEHSSRKNTYQGP</sequence>
<dbReference type="AlphaFoldDB" id="A0A0L9VH00"/>
<dbReference type="PANTHER" id="PTHR11614">
    <property type="entry name" value="PHOSPHOLIPASE-RELATED"/>
    <property type="match status" value="1"/>
</dbReference>
<proteinExistence type="predicted"/>
<organism evidence="2 3">
    <name type="scientific">Phaseolus angularis</name>
    <name type="common">Azuki bean</name>
    <name type="synonym">Vigna angularis</name>
    <dbReference type="NCBI Taxonomy" id="3914"/>
    <lineage>
        <taxon>Eukaryota</taxon>
        <taxon>Viridiplantae</taxon>
        <taxon>Streptophyta</taxon>
        <taxon>Embryophyta</taxon>
        <taxon>Tracheophyta</taxon>
        <taxon>Spermatophyta</taxon>
        <taxon>Magnoliopsida</taxon>
        <taxon>eudicotyledons</taxon>
        <taxon>Gunneridae</taxon>
        <taxon>Pentapetalae</taxon>
        <taxon>rosids</taxon>
        <taxon>fabids</taxon>
        <taxon>Fabales</taxon>
        <taxon>Fabaceae</taxon>
        <taxon>Papilionoideae</taxon>
        <taxon>50 kb inversion clade</taxon>
        <taxon>NPAAA clade</taxon>
        <taxon>indigoferoid/millettioid clade</taxon>
        <taxon>Phaseoleae</taxon>
        <taxon>Vigna</taxon>
    </lineage>
</organism>
<dbReference type="Proteomes" id="UP000053144">
    <property type="component" value="Chromosome 10"/>
</dbReference>
<evidence type="ECO:0000259" key="1">
    <source>
        <dbReference type="Pfam" id="PF12146"/>
    </source>
</evidence>
<dbReference type="PRINTS" id="PR00111">
    <property type="entry name" value="ABHYDROLASE"/>
</dbReference>
<reference evidence="3" key="1">
    <citation type="journal article" date="2015" name="Proc. Natl. Acad. Sci. U.S.A.">
        <title>Genome sequencing of adzuki bean (Vigna angularis) provides insight into high starch and low fat accumulation and domestication.</title>
        <authorList>
            <person name="Yang K."/>
            <person name="Tian Z."/>
            <person name="Chen C."/>
            <person name="Luo L."/>
            <person name="Zhao B."/>
            <person name="Wang Z."/>
            <person name="Yu L."/>
            <person name="Li Y."/>
            <person name="Sun Y."/>
            <person name="Li W."/>
            <person name="Chen Y."/>
            <person name="Li Y."/>
            <person name="Zhang Y."/>
            <person name="Ai D."/>
            <person name="Zhao J."/>
            <person name="Shang C."/>
            <person name="Ma Y."/>
            <person name="Wu B."/>
            <person name="Wang M."/>
            <person name="Gao L."/>
            <person name="Sun D."/>
            <person name="Zhang P."/>
            <person name="Guo F."/>
            <person name="Wang W."/>
            <person name="Li Y."/>
            <person name="Wang J."/>
            <person name="Varshney R.K."/>
            <person name="Wang J."/>
            <person name="Ling H.Q."/>
            <person name="Wan P."/>
        </authorList>
    </citation>
    <scope>NUCLEOTIDE SEQUENCE</scope>
    <source>
        <strain evidence="3">cv. Jingnong 6</strain>
    </source>
</reference>
<dbReference type="Gene3D" id="3.40.50.1820">
    <property type="entry name" value="alpha/beta hydrolase"/>
    <property type="match status" value="1"/>
</dbReference>
<dbReference type="InterPro" id="IPR051044">
    <property type="entry name" value="MAG_DAG_Lipase"/>
</dbReference>
<dbReference type="STRING" id="3914.A0A0L9VH00"/>
<dbReference type="OMA" id="MHGEADI"/>
<dbReference type="SUPFAM" id="SSF53474">
    <property type="entry name" value="alpha/beta-Hydrolases"/>
    <property type="match status" value="1"/>
</dbReference>
<evidence type="ECO:0000313" key="3">
    <source>
        <dbReference type="Proteomes" id="UP000053144"/>
    </source>
</evidence>
<evidence type="ECO:0000313" key="2">
    <source>
        <dbReference type="EMBL" id="KOM54326.1"/>
    </source>
</evidence>
<dbReference type="Gramene" id="KOM54326">
    <property type="protein sequence ID" value="KOM54326"/>
    <property type="gene ID" value="LR48_Vigan10g021800"/>
</dbReference>
<dbReference type="EMBL" id="CM003380">
    <property type="protein sequence ID" value="KOM54326.1"/>
    <property type="molecule type" value="Genomic_DNA"/>
</dbReference>
<dbReference type="FunFam" id="3.40.50.1820:FF:000054">
    <property type="entry name" value="Alpha/beta-Hydrolases superfamily protein"/>
    <property type="match status" value="1"/>
</dbReference>
<dbReference type="InterPro" id="IPR029058">
    <property type="entry name" value="AB_hydrolase_fold"/>
</dbReference>
<gene>
    <name evidence="2" type="ORF">LR48_Vigan10g021800</name>
</gene>
<dbReference type="Pfam" id="PF12146">
    <property type="entry name" value="Hydrolase_4"/>
    <property type="match status" value="1"/>
</dbReference>
<dbReference type="InterPro" id="IPR022742">
    <property type="entry name" value="Hydrolase_4"/>
</dbReference>
<dbReference type="InterPro" id="IPR000073">
    <property type="entry name" value="AB_hydrolase_1"/>
</dbReference>